<evidence type="ECO:0000313" key="2">
    <source>
        <dbReference type="EMBL" id="GAF81225.1"/>
    </source>
</evidence>
<comment type="caution">
    <text evidence="2">The sequence shown here is derived from an EMBL/GenBank/DDBJ whole genome shotgun (WGS) entry which is preliminary data.</text>
</comment>
<gene>
    <name evidence="2" type="ORF">S01H1_11675</name>
</gene>
<proteinExistence type="predicted"/>
<dbReference type="PROSITE" id="PS51257">
    <property type="entry name" value="PROKAR_LIPOPROTEIN"/>
    <property type="match status" value="1"/>
</dbReference>
<name>X0TYJ7_9ZZZZ</name>
<feature type="compositionally biased region" description="Pro residues" evidence="1">
    <location>
        <begin position="22"/>
        <end position="34"/>
    </location>
</feature>
<accession>X0TYJ7</accession>
<dbReference type="EMBL" id="BARS01005956">
    <property type="protein sequence ID" value="GAF81225.1"/>
    <property type="molecule type" value="Genomic_DNA"/>
</dbReference>
<dbReference type="AlphaFoldDB" id="X0TYJ7"/>
<evidence type="ECO:0000256" key="1">
    <source>
        <dbReference type="SAM" id="MobiDB-lite"/>
    </source>
</evidence>
<protein>
    <submittedName>
        <fullName evidence="2">Uncharacterized protein</fullName>
    </submittedName>
</protein>
<feature type="region of interest" description="Disordered" evidence="1">
    <location>
        <begin position="18"/>
        <end position="56"/>
    </location>
</feature>
<organism evidence="2">
    <name type="scientific">marine sediment metagenome</name>
    <dbReference type="NCBI Taxonomy" id="412755"/>
    <lineage>
        <taxon>unclassified sequences</taxon>
        <taxon>metagenomes</taxon>
        <taxon>ecological metagenomes</taxon>
    </lineage>
</organism>
<reference evidence="2" key="1">
    <citation type="journal article" date="2014" name="Front. Microbiol.">
        <title>High frequency of phylogenetically diverse reductive dehalogenase-homologous genes in deep subseafloor sedimentary metagenomes.</title>
        <authorList>
            <person name="Kawai M."/>
            <person name="Futagami T."/>
            <person name="Toyoda A."/>
            <person name="Takaki Y."/>
            <person name="Nishi S."/>
            <person name="Hori S."/>
            <person name="Arai W."/>
            <person name="Tsubouchi T."/>
            <person name="Morono Y."/>
            <person name="Uchiyama I."/>
            <person name="Ito T."/>
            <person name="Fujiyama A."/>
            <person name="Inagaki F."/>
            <person name="Takami H."/>
        </authorList>
    </citation>
    <scope>NUCLEOTIDE SEQUENCE</scope>
    <source>
        <strain evidence="2">Expedition CK06-06</strain>
    </source>
</reference>
<sequence>MKSKTALAVALALILAGCGEDPQPPAKPPKPPKPGDAAVKEPLEPKPAARPKTTPADLAAAVKGGNRFALDLYARLATEKKGENLF</sequence>